<keyword evidence="1" id="KW-0732">Signal</keyword>
<proteinExistence type="predicted"/>
<feature type="signal peptide" evidence="1">
    <location>
        <begin position="1"/>
        <end position="38"/>
    </location>
</feature>
<gene>
    <name evidence="2" type="ORF">I6H06_24565</name>
    <name evidence="3" type="ORF">NFI99_30305</name>
</gene>
<evidence type="ECO:0000313" key="3">
    <source>
        <dbReference type="EMBL" id="USS45851.1"/>
    </source>
</evidence>
<evidence type="ECO:0008006" key="6">
    <source>
        <dbReference type="Google" id="ProtNLM"/>
    </source>
</evidence>
<name>A0AAP9Y1C6_BURGL</name>
<evidence type="ECO:0000256" key="1">
    <source>
        <dbReference type="SAM" id="SignalP"/>
    </source>
</evidence>
<accession>A0AAP9Y1C6</accession>
<dbReference type="EMBL" id="CP065601">
    <property type="protein sequence ID" value="QPQ92255.1"/>
    <property type="molecule type" value="Genomic_DNA"/>
</dbReference>
<organism evidence="2 4">
    <name type="scientific">Burkholderia glumae</name>
    <name type="common">Pseudomonas glumae</name>
    <dbReference type="NCBI Taxonomy" id="337"/>
    <lineage>
        <taxon>Bacteria</taxon>
        <taxon>Pseudomonadati</taxon>
        <taxon>Pseudomonadota</taxon>
        <taxon>Betaproteobacteria</taxon>
        <taxon>Burkholderiales</taxon>
        <taxon>Burkholderiaceae</taxon>
        <taxon>Burkholderia</taxon>
    </lineage>
</organism>
<feature type="chain" id="PRO_5043036068" description="Lipoprotein" evidence="1">
    <location>
        <begin position="39"/>
        <end position="202"/>
    </location>
</feature>
<dbReference type="Proteomes" id="UP001056386">
    <property type="component" value="Chromosome 1"/>
</dbReference>
<dbReference type="Proteomes" id="UP000594892">
    <property type="component" value="Chromosome 2"/>
</dbReference>
<keyword evidence="5" id="KW-1185">Reference proteome</keyword>
<dbReference type="AlphaFoldDB" id="A0AAP9Y1C6"/>
<reference evidence="3" key="2">
    <citation type="submission" date="2022-06" db="EMBL/GenBank/DDBJ databases">
        <title>Draft genome sequence of Burkholderia glumae strain GR20004 isolated from rice panicle showing bacterial panicle blight.</title>
        <authorList>
            <person name="Choi S.Y."/>
            <person name="Lee Y.H."/>
        </authorList>
    </citation>
    <scope>NUCLEOTIDE SEQUENCE</scope>
    <source>
        <strain evidence="3">GR20004</strain>
    </source>
</reference>
<evidence type="ECO:0000313" key="4">
    <source>
        <dbReference type="Proteomes" id="UP000594892"/>
    </source>
</evidence>
<dbReference type="RefSeq" id="WP_015877106.1">
    <property type="nucleotide sequence ID" value="NZ_CP021074.1"/>
</dbReference>
<reference evidence="2 4" key="1">
    <citation type="submission" date="2020-12" db="EMBL/GenBank/DDBJ databases">
        <title>FDA dAtabase for Regulatory Grade micrObial Sequences (FDA-ARGOS): Supporting development and validation of Infectious Disease Dx tests.</title>
        <authorList>
            <person name="Minogue T."/>
            <person name="Wolcott M."/>
            <person name="Wasieloski L."/>
            <person name="Aguilar W."/>
            <person name="Moore D."/>
            <person name="Jaissle J."/>
            <person name="Tallon L."/>
            <person name="Sadzewicz L."/>
            <person name="Zhao X."/>
            <person name="Boylan J."/>
            <person name="Ott S."/>
            <person name="Bowen H."/>
            <person name="Vavikolanu K."/>
            <person name="Mehta A."/>
            <person name="Aluvathingal J."/>
            <person name="Nadendla S."/>
            <person name="Yan Y."/>
            <person name="Sichtig H."/>
        </authorList>
    </citation>
    <scope>NUCLEOTIDE SEQUENCE [LARGE SCALE GENOMIC DNA]</scope>
    <source>
        <strain evidence="2 4">FDAARGOS_949</strain>
    </source>
</reference>
<protein>
    <recommendedName>
        <fullName evidence="6">Lipoprotein</fullName>
    </recommendedName>
</protein>
<dbReference type="GeneID" id="45696173"/>
<evidence type="ECO:0000313" key="2">
    <source>
        <dbReference type="EMBL" id="QPQ92255.1"/>
    </source>
</evidence>
<sequence>MSIPDFRAPAAARRFPRGAAALLARARACLLLAVAAAAAVGCSPALDWRTLHSDAGYTIDLPARPTVDARTVEIGGAPLTMRMQAAHVAGAVFAVGTVTLPQPSEAGRRAVLEALRAALARNLRAQPVVREVAVPLAAGGSTPGVELTIRGGPAGSSQATAGKTMVARLVARGAHVYQAVAIADTPLPAEALDQFLGSLKLD</sequence>
<evidence type="ECO:0000313" key="5">
    <source>
        <dbReference type="Proteomes" id="UP001056386"/>
    </source>
</evidence>
<dbReference type="EMBL" id="CP099587">
    <property type="protein sequence ID" value="USS45851.1"/>
    <property type="molecule type" value="Genomic_DNA"/>
</dbReference>